<dbReference type="VEuPathDB" id="FungiDB:GWK60_M04103"/>
<feature type="region of interest" description="Disordered" evidence="9">
    <location>
        <begin position="541"/>
        <end position="580"/>
    </location>
</feature>
<feature type="domain" description="Peptidase A1" evidence="10">
    <location>
        <begin position="73"/>
        <end position="483"/>
    </location>
</feature>
<dbReference type="InterPro" id="IPR033876">
    <property type="entry name" value="SAP-like"/>
</dbReference>
<keyword evidence="4 8" id="KW-0064">Aspartyl protease</keyword>
<gene>
    <name evidence="11" type="primary">YPS1</name>
    <name evidence="13" type="ORF">AO440_004037</name>
</gene>
<sequence>MKFSSLCMLASVAAHSKAAKNVADLSYVKLDFDKYYGETFETAKRGRSQADIRVNKRANGYEEVQITNQNSFYSVTLEVGTPPQSVVVLVDTGSSDLWITGSDNPYCRGSTGTSGKNMLLEAELKRALEDARDIAKERTTLAPRDDEHNDGLLSWLTGSDGLLGGQGGTTITLTDSAQPTAAGTSNGARATINCAKYGTFDTSKSSTWHSNDTAFMIQYGDSTFASGTWGMDNLHLSDLNVTGLSFAVANRTNSTVGVLGIGLPALEVTYSGRTAVSGQRPYQYDNFPLVLLRNGAIKSNSYSLFLNNASAETGSVLFGAVDHSKYLGDLYTIPMVNTYASQGYKNPIQFEVTLNGLGISSSSDNTTITTTKIPALLDSGTTLTYLPQALVTRIVQKLQATYSNRAGYYVFSCPSQSDDTEVVFDFGGFHINAPITNFIIGSSGDSCILGIMPQSGGGIILGDSFLNSAYVVYDLENYEISMAQANYAGGQEDIEVISSSVPGAVRAPGFSSTWSTLATSFNTQGDIFTVQAAATVSGSATNTGTGRATATGNSNSTRSTTSRSRTSATSTRSDSQKKNDASRTSFTSTLLFVAGLLVSFI</sequence>
<dbReference type="EMBL" id="MF773951">
    <property type="protein sequence ID" value="AVR51207.1"/>
    <property type="molecule type" value="Genomic_DNA"/>
</dbReference>
<feature type="active site" evidence="6">
    <location>
        <position position="91"/>
    </location>
</feature>
<keyword evidence="7" id="KW-1015">Disulfide bond</keyword>
<accession>A0A0W0DMD0</accession>
<dbReference type="CDD" id="cd05474">
    <property type="entry name" value="SAP_like"/>
    <property type="match status" value="1"/>
</dbReference>
<keyword evidence="5 8" id="KW-0378">Hydrolase</keyword>
<dbReference type="EMBL" id="LLZZ01000106">
    <property type="protein sequence ID" value="KTB08114.1"/>
    <property type="molecule type" value="Genomic_DNA"/>
</dbReference>
<evidence type="ECO:0000313" key="13">
    <source>
        <dbReference type="EMBL" id="KTB08114.1"/>
    </source>
</evidence>
<dbReference type="KEGG" id="cgr:2891538"/>
<evidence type="ECO:0000256" key="5">
    <source>
        <dbReference type="ARBA" id="ARBA00022801"/>
    </source>
</evidence>
<feature type="compositionally biased region" description="Low complexity" evidence="9">
    <location>
        <begin position="541"/>
        <end position="573"/>
    </location>
</feature>
<dbReference type="PROSITE" id="PS00141">
    <property type="entry name" value="ASP_PROTEASE"/>
    <property type="match status" value="2"/>
</dbReference>
<reference evidence="13 14" key="1">
    <citation type="submission" date="2015-10" db="EMBL/GenBank/DDBJ databases">
        <title>Draft genomes sequences of Candida glabrata isolates 1A, 1B, 2A, 2B, 3A and 3B.</title>
        <authorList>
            <person name="Haavelsrud O.E."/>
            <person name="Gaustad P."/>
        </authorList>
    </citation>
    <scope>NUCLEOTIDE SEQUENCE [LARGE SCALE GENOMIC DNA]</scope>
    <source>
        <strain evidence="13">910700640</strain>
    </source>
</reference>
<dbReference type="GO" id="GO:0016485">
    <property type="term" value="P:protein processing"/>
    <property type="evidence" value="ECO:0007669"/>
    <property type="project" value="EnsemblFungi"/>
</dbReference>
<dbReference type="VEuPathDB" id="FungiDB:GVI51_M04103"/>
<dbReference type="FunFam" id="2.40.70.10:FF:000023">
    <property type="entry name" value="Aspartic protease"/>
    <property type="match status" value="1"/>
</dbReference>
<dbReference type="Proteomes" id="UP000054886">
    <property type="component" value="Unassembled WGS sequence"/>
</dbReference>
<feature type="disulfide bond" evidence="7">
    <location>
        <begin position="413"/>
        <end position="447"/>
    </location>
</feature>
<reference evidence="11" key="2">
    <citation type="journal article" date="2017" name="FEMS Yeast Res.">
        <title>Polymorphism in the regulatory regions of genes CgYPS1 and CgYPS7 encoding yapsins in Candida glabrata is associated with changes in expression levels.</title>
        <authorList>
            <person name="Cortes-Acosta E."/>
            <person name="Ibarra J.A."/>
            <person name="Ramirez-Saad H."/>
            <person name="Vargas-Mendoza C.F."/>
            <person name="Villa-Tanaca L."/>
            <person name="Hernandez-Rodriguez C."/>
        </authorList>
    </citation>
    <scope>NUCLEOTIDE SEQUENCE</scope>
    <source>
        <strain evidence="11">CGL06</strain>
        <strain evidence="12">CGL31</strain>
    </source>
</reference>
<comment type="similarity">
    <text evidence="1 8">Belongs to the peptidase A1 family.</text>
</comment>
<evidence type="ECO:0000256" key="1">
    <source>
        <dbReference type="ARBA" id="ARBA00007447"/>
    </source>
</evidence>
<dbReference type="GeneID" id="2891538"/>
<dbReference type="GO" id="GO:0004190">
    <property type="term" value="F:aspartic-type endopeptidase activity"/>
    <property type="evidence" value="ECO:0007669"/>
    <property type="project" value="UniProtKB-KW"/>
</dbReference>
<feature type="active site" evidence="6">
    <location>
        <position position="378"/>
    </location>
</feature>
<dbReference type="InterPro" id="IPR001461">
    <property type="entry name" value="Aspartic_peptidase_A1"/>
</dbReference>
<dbReference type="OrthoDB" id="771136at2759"/>
<dbReference type="Gene3D" id="2.40.70.10">
    <property type="entry name" value="Acid Proteases"/>
    <property type="match status" value="2"/>
</dbReference>
<proteinExistence type="inferred from homology"/>
<dbReference type="InterPro" id="IPR033121">
    <property type="entry name" value="PEPTIDASE_A1"/>
</dbReference>
<dbReference type="PANTHER" id="PTHR47966">
    <property type="entry name" value="BETA-SITE APP-CLEAVING ENZYME, ISOFORM A-RELATED"/>
    <property type="match status" value="1"/>
</dbReference>
<evidence type="ECO:0000256" key="9">
    <source>
        <dbReference type="SAM" id="MobiDB-lite"/>
    </source>
</evidence>
<dbReference type="AlphaFoldDB" id="A0A0W0DMD0"/>
<protein>
    <submittedName>
        <fullName evidence="13">Aspartic proteinase 3</fullName>
    </submittedName>
    <submittedName>
        <fullName evidence="11">Yapsin 1</fullName>
    </submittedName>
</protein>
<evidence type="ECO:0000256" key="8">
    <source>
        <dbReference type="RuleBase" id="RU000454"/>
    </source>
</evidence>
<dbReference type="PROSITE" id="PS51767">
    <property type="entry name" value="PEPTIDASE_A1"/>
    <property type="match status" value="1"/>
</dbReference>
<evidence type="ECO:0000313" key="11">
    <source>
        <dbReference type="EMBL" id="AVR51204.1"/>
    </source>
</evidence>
<evidence type="ECO:0000256" key="2">
    <source>
        <dbReference type="ARBA" id="ARBA00022670"/>
    </source>
</evidence>
<dbReference type="RefSeq" id="XP_449529.1">
    <property type="nucleotide sequence ID" value="XM_449529.1"/>
</dbReference>
<dbReference type="InterPro" id="IPR001969">
    <property type="entry name" value="Aspartic_peptidase_AS"/>
</dbReference>
<dbReference type="GO" id="GO:0031505">
    <property type="term" value="P:fungal-type cell wall organization"/>
    <property type="evidence" value="ECO:0007669"/>
    <property type="project" value="EnsemblFungi"/>
</dbReference>
<dbReference type="OMA" id="QFGCNST"/>
<name>A0A0W0DMD0_CANGB</name>
<dbReference type="VEuPathDB" id="FungiDB:B1J91_M04191g"/>
<dbReference type="GO" id="GO:0007323">
    <property type="term" value="P:peptide pheromone maturation"/>
    <property type="evidence" value="ECO:0007669"/>
    <property type="project" value="EnsemblFungi"/>
</dbReference>
<dbReference type="GO" id="GO:0001402">
    <property type="term" value="P:signal transduction involved in filamentous growth"/>
    <property type="evidence" value="ECO:0007669"/>
    <property type="project" value="EnsemblFungi"/>
</dbReference>
<evidence type="ECO:0000256" key="6">
    <source>
        <dbReference type="PIRSR" id="PIRSR601461-1"/>
    </source>
</evidence>
<dbReference type="PRINTS" id="PR00792">
    <property type="entry name" value="PEPSIN"/>
</dbReference>
<evidence type="ECO:0000259" key="10">
    <source>
        <dbReference type="PROSITE" id="PS51767"/>
    </source>
</evidence>
<dbReference type="Pfam" id="PF00026">
    <property type="entry name" value="Asp"/>
    <property type="match status" value="2"/>
</dbReference>
<dbReference type="PANTHER" id="PTHR47966:SF65">
    <property type="entry name" value="ASPARTIC-TYPE ENDOPEPTIDASE"/>
    <property type="match status" value="1"/>
</dbReference>
<evidence type="ECO:0000256" key="7">
    <source>
        <dbReference type="PIRSR" id="PIRSR601461-2"/>
    </source>
</evidence>
<evidence type="ECO:0000313" key="12">
    <source>
        <dbReference type="EMBL" id="AVR51207.1"/>
    </source>
</evidence>
<evidence type="ECO:0000313" key="14">
    <source>
        <dbReference type="Proteomes" id="UP000054886"/>
    </source>
</evidence>
<keyword evidence="3" id="KW-0732">Signal</keyword>
<dbReference type="EMBL" id="MF773948">
    <property type="protein sequence ID" value="AVR51204.1"/>
    <property type="molecule type" value="Genomic_DNA"/>
</dbReference>
<organism evidence="13 14">
    <name type="scientific">Candida glabrata</name>
    <name type="common">Yeast</name>
    <name type="synonym">Torulopsis glabrata</name>
    <dbReference type="NCBI Taxonomy" id="5478"/>
    <lineage>
        <taxon>Eukaryota</taxon>
        <taxon>Fungi</taxon>
        <taxon>Dikarya</taxon>
        <taxon>Ascomycota</taxon>
        <taxon>Saccharomycotina</taxon>
        <taxon>Saccharomycetes</taxon>
        <taxon>Saccharomycetales</taxon>
        <taxon>Saccharomycetaceae</taxon>
        <taxon>Nakaseomyces</taxon>
    </lineage>
</organism>
<evidence type="ECO:0000256" key="4">
    <source>
        <dbReference type="ARBA" id="ARBA00022750"/>
    </source>
</evidence>
<keyword evidence="2 8" id="KW-0645">Protease</keyword>
<evidence type="ECO:0000256" key="3">
    <source>
        <dbReference type="ARBA" id="ARBA00022729"/>
    </source>
</evidence>
<dbReference type="GO" id="GO:0005886">
    <property type="term" value="C:plasma membrane"/>
    <property type="evidence" value="ECO:0007669"/>
    <property type="project" value="EnsemblFungi"/>
</dbReference>
<dbReference type="InterPro" id="IPR021109">
    <property type="entry name" value="Peptidase_aspartic_dom_sf"/>
</dbReference>
<dbReference type="SUPFAM" id="SSF50630">
    <property type="entry name" value="Acid proteases"/>
    <property type="match status" value="1"/>
</dbReference>
<dbReference type="VEuPathDB" id="FungiDB:CAGL0M04191g"/>